<feature type="signal peptide" evidence="1">
    <location>
        <begin position="1"/>
        <end position="20"/>
    </location>
</feature>
<keyword evidence="3" id="KW-1185">Reference proteome</keyword>
<accession>A0ABU6UAJ3</accession>
<evidence type="ECO:0000313" key="3">
    <source>
        <dbReference type="Proteomes" id="UP001341840"/>
    </source>
</evidence>
<proteinExistence type="predicted"/>
<reference evidence="2 3" key="1">
    <citation type="journal article" date="2023" name="Plants (Basel)">
        <title>Bridging the Gap: Combining Genomics and Transcriptomics Approaches to Understand Stylosanthes scabra, an Orphan Legume from the Brazilian Caatinga.</title>
        <authorList>
            <person name="Ferreira-Neto J.R.C."/>
            <person name="da Silva M.D."/>
            <person name="Binneck E."/>
            <person name="de Melo N.F."/>
            <person name="da Silva R.H."/>
            <person name="de Melo A.L.T.M."/>
            <person name="Pandolfi V."/>
            <person name="Bustamante F.O."/>
            <person name="Brasileiro-Vidal A.C."/>
            <person name="Benko-Iseppon A.M."/>
        </authorList>
    </citation>
    <scope>NUCLEOTIDE SEQUENCE [LARGE SCALE GENOMIC DNA]</scope>
    <source>
        <tissue evidence="2">Leaves</tissue>
    </source>
</reference>
<organism evidence="2 3">
    <name type="scientific">Stylosanthes scabra</name>
    <dbReference type="NCBI Taxonomy" id="79078"/>
    <lineage>
        <taxon>Eukaryota</taxon>
        <taxon>Viridiplantae</taxon>
        <taxon>Streptophyta</taxon>
        <taxon>Embryophyta</taxon>
        <taxon>Tracheophyta</taxon>
        <taxon>Spermatophyta</taxon>
        <taxon>Magnoliopsida</taxon>
        <taxon>eudicotyledons</taxon>
        <taxon>Gunneridae</taxon>
        <taxon>Pentapetalae</taxon>
        <taxon>rosids</taxon>
        <taxon>fabids</taxon>
        <taxon>Fabales</taxon>
        <taxon>Fabaceae</taxon>
        <taxon>Papilionoideae</taxon>
        <taxon>50 kb inversion clade</taxon>
        <taxon>dalbergioids sensu lato</taxon>
        <taxon>Dalbergieae</taxon>
        <taxon>Pterocarpus clade</taxon>
        <taxon>Stylosanthes</taxon>
    </lineage>
</organism>
<gene>
    <name evidence="2" type="ORF">PIB30_031089</name>
</gene>
<keyword evidence="1" id="KW-0732">Signal</keyword>
<name>A0ABU6UAJ3_9FABA</name>
<dbReference type="EMBL" id="JASCZI010120961">
    <property type="protein sequence ID" value="MED6158250.1"/>
    <property type="molecule type" value="Genomic_DNA"/>
</dbReference>
<feature type="chain" id="PRO_5046512350" description="Secreted protein" evidence="1">
    <location>
        <begin position="21"/>
        <end position="183"/>
    </location>
</feature>
<evidence type="ECO:0000313" key="2">
    <source>
        <dbReference type="EMBL" id="MED6158250.1"/>
    </source>
</evidence>
<evidence type="ECO:0000256" key="1">
    <source>
        <dbReference type="SAM" id="SignalP"/>
    </source>
</evidence>
<dbReference type="Proteomes" id="UP001341840">
    <property type="component" value="Unassembled WGS sequence"/>
</dbReference>
<comment type="caution">
    <text evidence="2">The sequence shown here is derived from an EMBL/GenBank/DDBJ whole genome shotgun (WGS) entry which is preliminary data.</text>
</comment>
<evidence type="ECO:0008006" key="4">
    <source>
        <dbReference type="Google" id="ProtNLM"/>
    </source>
</evidence>
<sequence>MFNRLHAVSQFLIIIELVGADPSEGPLGWGSALFLVVAGSTRPTPIDCAWDLPATRVGCVRLRSSVLDSPRIHVCIVDPGAVVGRAVEVQHFLLTLELLVPALFIAGMIDVGDAFFILVHHRKLVTLWRVSTNSTNVQNVNSRVLELPEFTYRFDECGPIYPHGELGRCGRGRVMGYNEFWAF</sequence>
<protein>
    <recommendedName>
        <fullName evidence="4">Secreted protein</fullName>
    </recommendedName>
</protein>